<dbReference type="GO" id="GO:0071025">
    <property type="term" value="P:RNA surveillance"/>
    <property type="evidence" value="ECO:0007669"/>
    <property type="project" value="InterPro"/>
</dbReference>
<keyword evidence="4 6" id="KW-0963">Cytoplasm</keyword>
<dbReference type="OrthoDB" id="10249111at2759"/>
<dbReference type="SUPFAM" id="SSF55315">
    <property type="entry name" value="L30e-like"/>
    <property type="match status" value="1"/>
</dbReference>
<dbReference type="InterPro" id="IPR029064">
    <property type="entry name" value="Ribosomal_eL30-like_sf"/>
</dbReference>
<dbReference type="InterPro" id="IPR058547">
    <property type="entry name" value="Pelota_N"/>
</dbReference>
<dbReference type="InterPro" id="IPR038069">
    <property type="entry name" value="Pelota/DOM34_N"/>
</dbReference>
<dbReference type="Pfam" id="PF03464">
    <property type="entry name" value="eRF1_2"/>
    <property type="match status" value="1"/>
</dbReference>
<dbReference type="PANTHER" id="PTHR10853">
    <property type="entry name" value="PELOTA"/>
    <property type="match status" value="1"/>
</dbReference>
<evidence type="ECO:0000259" key="8">
    <source>
        <dbReference type="SMART" id="SM01194"/>
    </source>
</evidence>
<dbReference type="Gene3D" id="3.30.420.60">
    <property type="entry name" value="eRF1 domain 2"/>
    <property type="match status" value="1"/>
</dbReference>
<evidence type="ECO:0000313" key="9">
    <source>
        <dbReference type="Proteomes" id="UP000095280"/>
    </source>
</evidence>
<comment type="similarity">
    <text evidence="3 6">Belongs to the eukaryotic release factor 1 family. Pelota subfamily.</text>
</comment>
<feature type="domain" description="eRF1/Pelota-like N-terminal" evidence="8">
    <location>
        <begin position="1"/>
        <end position="130"/>
    </location>
</feature>
<dbReference type="InterPro" id="IPR005141">
    <property type="entry name" value="eRF1_2"/>
</dbReference>
<dbReference type="Gene3D" id="2.30.30.870">
    <property type="entry name" value="Pelota, domain A"/>
    <property type="match status" value="1"/>
</dbReference>
<evidence type="ECO:0000256" key="4">
    <source>
        <dbReference type="ARBA" id="ARBA00022490"/>
    </source>
</evidence>
<accession>A0A1I8GD07</accession>
<protein>
    <recommendedName>
        <fullName evidence="6">Protein pelota homolog</fullName>
    </recommendedName>
</protein>
<dbReference type="GO" id="GO:0032790">
    <property type="term" value="P:ribosome disassembly"/>
    <property type="evidence" value="ECO:0007669"/>
    <property type="project" value="TreeGrafter"/>
</dbReference>
<comment type="function">
    <text evidence="6">Component of the Pelota-HBS1L complex, a complex that recognizes stalled ribosomes and triggers the No-Go Decay (NGD) pathway. In the Pelota-HBS1L complex, pelo recognizes ribosomes stalled at the 3' end of an mRNA and engages stalled ribosomes by destabilizing mRNA in the mRNA channel.</text>
</comment>
<dbReference type="GO" id="GO:0005737">
    <property type="term" value="C:cytoplasm"/>
    <property type="evidence" value="ECO:0007669"/>
    <property type="project" value="UniProtKB-SubCell"/>
</dbReference>
<reference evidence="10 11" key="1">
    <citation type="submission" date="2016-11" db="UniProtKB">
        <authorList>
            <consortium name="WormBaseParasite"/>
        </authorList>
    </citation>
    <scope>IDENTIFICATION</scope>
</reference>
<evidence type="ECO:0000256" key="1">
    <source>
        <dbReference type="ARBA" id="ARBA00001968"/>
    </source>
</evidence>
<organism evidence="9 11">
    <name type="scientific">Macrostomum lignano</name>
    <dbReference type="NCBI Taxonomy" id="282301"/>
    <lineage>
        <taxon>Eukaryota</taxon>
        <taxon>Metazoa</taxon>
        <taxon>Spiralia</taxon>
        <taxon>Lophotrochozoa</taxon>
        <taxon>Platyhelminthes</taxon>
        <taxon>Rhabditophora</taxon>
        <taxon>Macrostomorpha</taxon>
        <taxon>Macrostomida</taxon>
        <taxon>Macrostomidae</taxon>
        <taxon>Macrostomum</taxon>
    </lineage>
</organism>
<evidence type="ECO:0000313" key="11">
    <source>
        <dbReference type="WBParaSite" id="maker-uti_cns_0001524-snap-gene-0.2-mRNA-1"/>
    </source>
</evidence>
<dbReference type="Proteomes" id="UP000095280">
    <property type="component" value="Unplaced"/>
</dbReference>
<evidence type="ECO:0000256" key="3">
    <source>
        <dbReference type="ARBA" id="ARBA00009504"/>
    </source>
</evidence>
<evidence type="ECO:0000256" key="5">
    <source>
        <dbReference type="ARBA" id="ARBA00022723"/>
    </source>
</evidence>
<dbReference type="STRING" id="282301.A0A1I8GD07"/>
<dbReference type="WBParaSite" id="maker-uti_cns_0001524-snap-gene-0.2-mRNA-1">
    <property type="protein sequence ID" value="maker-uti_cns_0001524-snap-gene-0.2-mRNA-1"/>
    <property type="gene ID" value="maker-uti_cns_0001524-snap-gene-0.2"/>
</dbReference>
<feature type="compositionally biased region" description="Acidic residues" evidence="7">
    <location>
        <begin position="375"/>
        <end position="384"/>
    </location>
</feature>
<keyword evidence="5 6" id="KW-0479">Metal-binding</keyword>
<dbReference type="Pfam" id="PF26356">
    <property type="entry name" value="Pelota_N"/>
    <property type="match status" value="1"/>
</dbReference>
<dbReference type="WBParaSite" id="maker-uti_cns_0001275-snap-gene-0.3-mRNA-1">
    <property type="protein sequence ID" value="maker-uti_cns_0001275-snap-gene-0.3-mRNA-1"/>
    <property type="gene ID" value="maker-uti_cns_0001275-snap-gene-0.3"/>
</dbReference>
<evidence type="ECO:0000256" key="2">
    <source>
        <dbReference type="ARBA" id="ARBA00004496"/>
    </source>
</evidence>
<dbReference type="PANTHER" id="PTHR10853:SF0">
    <property type="entry name" value="PROTEIN PELOTA HOMOLOG"/>
    <property type="match status" value="1"/>
</dbReference>
<dbReference type="SMART" id="SM01194">
    <property type="entry name" value="eRF1_1"/>
    <property type="match status" value="1"/>
</dbReference>
<dbReference type="GO" id="GO:0070651">
    <property type="term" value="P:nonfunctional rRNA decay"/>
    <property type="evidence" value="ECO:0007669"/>
    <property type="project" value="TreeGrafter"/>
</dbReference>
<dbReference type="FunFam" id="3.30.420.60:FF:000002">
    <property type="entry name" value="Protein pelota homolog"/>
    <property type="match status" value="1"/>
</dbReference>
<dbReference type="Pfam" id="PF03465">
    <property type="entry name" value="eRF1_3"/>
    <property type="match status" value="1"/>
</dbReference>
<proteinExistence type="inferred from homology"/>
<sequence>MRLIHKDINKDRSGQVTLLPENPEDMWHAYNLVRVGDRLRSTTLRKVTTENAAGTVSSQKQRTTLTVLVESVYFDVQGCSLQVKGRNAEENAYVKMGAYHTIDLELQRKFTIVKDEWDSVSLDRVDEATDIARHADLSAIVMQEGLGHICLITSSMTLVRCRVEVNVPKKRKGFQSSQLDKAMQRFYEQLYQGLNKHINFGIVKCVILASPGFTKDDFYEYCFRQAIKEDNKVLIENKPKFVLVHSSSGHRQALKEVLEDPNIANKLADTRAALEVKALADFYSMLKSDPSRAFYGVKHVEMANENHAIEVLLISDSLFRSNKIEERRRFVKLVDSVRENAGQVRIFSSLHPSGEQLNQLTGVAAILRFPMHEPDDSDIDDDYGPTDGDGNGLDYPTNAAS</sequence>
<feature type="region of interest" description="Disordered" evidence="7">
    <location>
        <begin position="375"/>
        <end position="401"/>
    </location>
</feature>
<dbReference type="FunFam" id="3.30.1330.30:FF:000008">
    <property type="entry name" value="Protein pelota homolog"/>
    <property type="match status" value="1"/>
</dbReference>
<dbReference type="SUPFAM" id="SSF53137">
    <property type="entry name" value="Translational machinery components"/>
    <property type="match status" value="1"/>
</dbReference>
<dbReference type="InterPro" id="IPR005142">
    <property type="entry name" value="eRF1_3"/>
</dbReference>
<dbReference type="GO" id="GO:0046872">
    <property type="term" value="F:metal ion binding"/>
    <property type="evidence" value="ECO:0007669"/>
    <property type="project" value="UniProtKB-KW"/>
</dbReference>
<dbReference type="NCBIfam" id="TIGR00111">
    <property type="entry name" value="pelota"/>
    <property type="match status" value="1"/>
</dbReference>
<comment type="subcellular location">
    <subcellularLocation>
        <location evidence="2 6">Cytoplasm</location>
    </subcellularLocation>
</comment>
<name>A0A1I8GD07_9PLAT</name>
<dbReference type="GO" id="GO:0070481">
    <property type="term" value="P:nuclear-transcribed mRNA catabolic process, non-stop decay"/>
    <property type="evidence" value="ECO:0007669"/>
    <property type="project" value="InterPro"/>
</dbReference>
<dbReference type="GO" id="GO:0070966">
    <property type="term" value="P:nuclear-transcribed mRNA catabolic process, no-go decay"/>
    <property type="evidence" value="ECO:0007669"/>
    <property type="project" value="InterPro"/>
</dbReference>
<keyword evidence="9" id="KW-1185">Reference proteome</keyword>
<evidence type="ECO:0000256" key="6">
    <source>
        <dbReference type="RuleBase" id="RU362019"/>
    </source>
</evidence>
<dbReference type="InterPro" id="IPR042226">
    <property type="entry name" value="eFR1_2_sf"/>
</dbReference>
<dbReference type="AlphaFoldDB" id="A0A1I8GD07"/>
<dbReference type="SUPFAM" id="SSF159065">
    <property type="entry name" value="Dom34/Pelota N-terminal domain-like"/>
    <property type="match status" value="1"/>
</dbReference>
<comment type="cofactor">
    <cofactor evidence="1 6">
        <name>a divalent metal cation</name>
        <dbReference type="ChEBI" id="CHEBI:60240"/>
    </cofactor>
</comment>
<dbReference type="FunFam" id="2.30.30.870:FF:000001">
    <property type="entry name" value="Protein pelota homolog"/>
    <property type="match status" value="1"/>
</dbReference>
<dbReference type="Gene3D" id="3.30.1330.30">
    <property type="match status" value="1"/>
</dbReference>
<evidence type="ECO:0000313" key="10">
    <source>
        <dbReference type="WBParaSite" id="maker-uti_cns_0001275-snap-gene-0.3-mRNA-1"/>
    </source>
</evidence>
<dbReference type="InterPro" id="IPR004405">
    <property type="entry name" value="TF_pelota"/>
</dbReference>
<evidence type="ECO:0000256" key="7">
    <source>
        <dbReference type="SAM" id="MobiDB-lite"/>
    </source>
</evidence>
<dbReference type="InterPro" id="IPR005140">
    <property type="entry name" value="eRF1_Pelota-like_N"/>
</dbReference>